<feature type="region of interest" description="Disordered" evidence="1">
    <location>
        <begin position="99"/>
        <end position="124"/>
    </location>
</feature>
<sequence length="124" mass="13689">MTPESEPVTDADADHSPQPLIIVDEVDSTGPRSSNIEIGPDSKKNVLFRPHMMDAHDSSELHQSGLVFKLKKCTYCTFHSIDEREYQQHVQTHRQLASTATANTDFSSTVLNGTSSNGSTRQTT</sequence>
<dbReference type="AlphaFoldDB" id="A0A183AQ89"/>
<gene>
    <name evidence="2" type="ORF">ECPE_LOCUS9124</name>
</gene>
<evidence type="ECO:0000313" key="3">
    <source>
        <dbReference type="Proteomes" id="UP000272942"/>
    </source>
</evidence>
<evidence type="ECO:0000313" key="4">
    <source>
        <dbReference type="WBParaSite" id="ECPE_0000915201-mRNA-1"/>
    </source>
</evidence>
<dbReference type="WBParaSite" id="ECPE_0000915201-mRNA-1">
    <property type="protein sequence ID" value="ECPE_0000915201-mRNA-1"/>
    <property type="gene ID" value="ECPE_0000915201"/>
</dbReference>
<organism evidence="4">
    <name type="scientific">Echinostoma caproni</name>
    <dbReference type="NCBI Taxonomy" id="27848"/>
    <lineage>
        <taxon>Eukaryota</taxon>
        <taxon>Metazoa</taxon>
        <taxon>Spiralia</taxon>
        <taxon>Lophotrochozoa</taxon>
        <taxon>Platyhelminthes</taxon>
        <taxon>Trematoda</taxon>
        <taxon>Digenea</taxon>
        <taxon>Plagiorchiida</taxon>
        <taxon>Echinostomata</taxon>
        <taxon>Echinostomatoidea</taxon>
        <taxon>Echinostomatidae</taxon>
        <taxon>Echinostoma</taxon>
    </lineage>
</organism>
<accession>A0A183AQ89</accession>
<name>A0A183AQ89_9TREM</name>
<reference evidence="2 3" key="2">
    <citation type="submission" date="2018-11" db="EMBL/GenBank/DDBJ databases">
        <authorList>
            <consortium name="Pathogen Informatics"/>
        </authorList>
    </citation>
    <scope>NUCLEOTIDE SEQUENCE [LARGE SCALE GENOMIC DNA]</scope>
    <source>
        <strain evidence="2 3">Egypt</strain>
    </source>
</reference>
<keyword evidence="3" id="KW-1185">Reference proteome</keyword>
<proteinExistence type="predicted"/>
<dbReference type="EMBL" id="UZAN01046952">
    <property type="protein sequence ID" value="VDP84827.1"/>
    <property type="molecule type" value="Genomic_DNA"/>
</dbReference>
<evidence type="ECO:0000313" key="2">
    <source>
        <dbReference type="EMBL" id="VDP84827.1"/>
    </source>
</evidence>
<reference evidence="4" key="1">
    <citation type="submission" date="2016-06" db="UniProtKB">
        <authorList>
            <consortium name="WormBaseParasite"/>
        </authorList>
    </citation>
    <scope>IDENTIFICATION</scope>
</reference>
<evidence type="ECO:0000256" key="1">
    <source>
        <dbReference type="SAM" id="MobiDB-lite"/>
    </source>
</evidence>
<protein>
    <submittedName>
        <fullName evidence="4">C2H2-type domain-containing protein</fullName>
    </submittedName>
</protein>
<dbReference type="Proteomes" id="UP000272942">
    <property type="component" value="Unassembled WGS sequence"/>
</dbReference>